<dbReference type="AlphaFoldDB" id="A0A6U3R6W8"/>
<evidence type="ECO:0000313" key="6">
    <source>
        <dbReference type="EMBL" id="CAD9327340.1"/>
    </source>
</evidence>
<evidence type="ECO:0000313" key="7">
    <source>
        <dbReference type="EMBL" id="CAE4637523.1"/>
    </source>
</evidence>
<dbReference type="CDD" id="cd02947">
    <property type="entry name" value="TRX_family"/>
    <property type="match status" value="1"/>
</dbReference>
<keyword evidence="1 4" id="KW-1015">Disulfide bond</keyword>
<feature type="domain" description="Thioredoxin" evidence="5">
    <location>
        <begin position="1"/>
        <end position="105"/>
    </location>
</feature>
<dbReference type="InterPro" id="IPR036249">
    <property type="entry name" value="Thioredoxin-like_sf"/>
</dbReference>
<dbReference type="InterPro" id="IPR013766">
    <property type="entry name" value="Thioredoxin_domain"/>
</dbReference>
<dbReference type="InterPro" id="IPR005746">
    <property type="entry name" value="Thioredoxin"/>
</dbReference>
<dbReference type="Pfam" id="PF00085">
    <property type="entry name" value="Thioredoxin"/>
    <property type="match status" value="1"/>
</dbReference>
<name>A0A6U3R6W8_9STRA</name>
<feature type="disulfide bond" description="Redox-active" evidence="4">
    <location>
        <begin position="32"/>
        <end position="35"/>
    </location>
</feature>
<dbReference type="PANTHER" id="PTHR46115">
    <property type="entry name" value="THIOREDOXIN-LIKE PROTEIN 1"/>
    <property type="match status" value="1"/>
</dbReference>
<dbReference type="PIRSF" id="PIRSF000077">
    <property type="entry name" value="Thioredoxin"/>
    <property type="match status" value="1"/>
</dbReference>
<dbReference type="PROSITE" id="PS51352">
    <property type="entry name" value="THIOREDOXIN_2"/>
    <property type="match status" value="1"/>
</dbReference>
<dbReference type="GO" id="GO:0015035">
    <property type="term" value="F:protein-disulfide reductase activity"/>
    <property type="evidence" value="ECO:0007669"/>
    <property type="project" value="InterPro"/>
</dbReference>
<dbReference type="EMBL" id="HBGN01015027">
    <property type="protein sequence ID" value="CAD9327340.1"/>
    <property type="molecule type" value="Transcribed_RNA"/>
</dbReference>
<dbReference type="SUPFAM" id="SSF52833">
    <property type="entry name" value="Thioredoxin-like"/>
    <property type="match status" value="1"/>
</dbReference>
<evidence type="ECO:0000259" key="5">
    <source>
        <dbReference type="PROSITE" id="PS51352"/>
    </source>
</evidence>
<dbReference type="FunFam" id="3.40.30.10:FF:000245">
    <property type="entry name" value="Thioredoxin"/>
    <property type="match status" value="1"/>
</dbReference>
<keyword evidence="4" id="KW-0676">Redox-active center</keyword>
<comment type="similarity">
    <text evidence="2">Belongs to the thioredoxin family.</text>
</comment>
<sequence length="105" mass="11635">MVNYIKSKEEFGGLMETSKTQLVVIDFTASWCGPCQMIAPFFAEMAEKYPDVTFVKVDVDEADELAAACGISAMPTFQFYKNGSKVSEMKGANKTKLEQTVTELK</sequence>
<dbReference type="EMBL" id="HBNS01039628">
    <property type="protein sequence ID" value="CAE4637523.1"/>
    <property type="molecule type" value="Transcribed_RNA"/>
</dbReference>
<feature type="active site" description="Nucleophile" evidence="3">
    <location>
        <position position="35"/>
    </location>
</feature>
<proteinExistence type="inferred from homology"/>
<reference evidence="6" key="1">
    <citation type="submission" date="2021-01" db="EMBL/GenBank/DDBJ databases">
        <authorList>
            <person name="Corre E."/>
            <person name="Pelletier E."/>
            <person name="Niang G."/>
            <person name="Scheremetjew M."/>
            <person name="Finn R."/>
            <person name="Kale V."/>
            <person name="Holt S."/>
            <person name="Cochrane G."/>
            <person name="Meng A."/>
            <person name="Brown T."/>
            <person name="Cohen L."/>
        </authorList>
    </citation>
    <scope>NUCLEOTIDE SEQUENCE</scope>
    <source>
        <strain evidence="7">GSO104</strain>
        <strain evidence="6">Pop2</strain>
    </source>
</reference>
<dbReference type="Gene3D" id="3.40.30.10">
    <property type="entry name" value="Glutaredoxin"/>
    <property type="match status" value="1"/>
</dbReference>
<evidence type="ECO:0000256" key="3">
    <source>
        <dbReference type="PIRSR" id="PIRSR000077-1"/>
    </source>
</evidence>
<dbReference type="InterPro" id="IPR017937">
    <property type="entry name" value="Thioredoxin_CS"/>
</dbReference>
<feature type="active site" description="Nucleophile" evidence="3">
    <location>
        <position position="32"/>
    </location>
</feature>
<feature type="site" description="Contributes to redox potential value" evidence="3">
    <location>
        <position position="34"/>
    </location>
</feature>
<dbReference type="PRINTS" id="PR00421">
    <property type="entry name" value="THIOREDOXIN"/>
</dbReference>
<accession>A0A6U3R6W8</accession>
<evidence type="ECO:0000256" key="1">
    <source>
        <dbReference type="ARBA" id="ARBA00023157"/>
    </source>
</evidence>
<feature type="site" description="Deprotonates C-terminal active site Cys" evidence="3">
    <location>
        <position position="26"/>
    </location>
</feature>
<dbReference type="PROSITE" id="PS00194">
    <property type="entry name" value="THIOREDOXIN_1"/>
    <property type="match status" value="1"/>
</dbReference>
<evidence type="ECO:0000256" key="2">
    <source>
        <dbReference type="PIRNR" id="PIRNR000077"/>
    </source>
</evidence>
<feature type="site" description="Contributes to redox potential value" evidence="3">
    <location>
        <position position="33"/>
    </location>
</feature>
<evidence type="ECO:0000256" key="4">
    <source>
        <dbReference type="PIRSR" id="PIRSR000077-4"/>
    </source>
</evidence>
<protein>
    <recommendedName>
        <fullName evidence="2">Thioredoxin</fullName>
    </recommendedName>
</protein>
<gene>
    <name evidence="7" type="ORF">DBRI00130_LOCUS30865</name>
    <name evidence="6" type="ORF">DBRI1063_LOCUS9634</name>
</gene>
<organism evidence="6">
    <name type="scientific">Ditylum brightwellii</name>
    <dbReference type="NCBI Taxonomy" id="49249"/>
    <lineage>
        <taxon>Eukaryota</taxon>
        <taxon>Sar</taxon>
        <taxon>Stramenopiles</taxon>
        <taxon>Ochrophyta</taxon>
        <taxon>Bacillariophyta</taxon>
        <taxon>Mediophyceae</taxon>
        <taxon>Lithodesmiophycidae</taxon>
        <taxon>Lithodesmiales</taxon>
        <taxon>Lithodesmiaceae</taxon>
        <taxon>Ditylum</taxon>
    </lineage>
</organism>